<keyword evidence="2" id="KW-1185">Reference proteome</keyword>
<name>A0A5B7GPU8_PORTR</name>
<dbReference type="EMBL" id="VSRR010015827">
    <property type="protein sequence ID" value="MPC58604.1"/>
    <property type="molecule type" value="Genomic_DNA"/>
</dbReference>
<proteinExistence type="predicted"/>
<accession>A0A5B7GPU8</accession>
<evidence type="ECO:0000313" key="1">
    <source>
        <dbReference type="EMBL" id="MPC58604.1"/>
    </source>
</evidence>
<dbReference type="AlphaFoldDB" id="A0A5B7GPU8"/>
<evidence type="ECO:0000313" key="2">
    <source>
        <dbReference type="Proteomes" id="UP000324222"/>
    </source>
</evidence>
<dbReference type="Proteomes" id="UP000324222">
    <property type="component" value="Unassembled WGS sequence"/>
</dbReference>
<protein>
    <submittedName>
        <fullName evidence="1">Uncharacterized protein</fullName>
    </submittedName>
</protein>
<gene>
    <name evidence="1" type="ORF">E2C01_052611</name>
</gene>
<organism evidence="1 2">
    <name type="scientific">Portunus trituberculatus</name>
    <name type="common">Swimming crab</name>
    <name type="synonym">Neptunus trituberculatus</name>
    <dbReference type="NCBI Taxonomy" id="210409"/>
    <lineage>
        <taxon>Eukaryota</taxon>
        <taxon>Metazoa</taxon>
        <taxon>Ecdysozoa</taxon>
        <taxon>Arthropoda</taxon>
        <taxon>Crustacea</taxon>
        <taxon>Multicrustacea</taxon>
        <taxon>Malacostraca</taxon>
        <taxon>Eumalacostraca</taxon>
        <taxon>Eucarida</taxon>
        <taxon>Decapoda</taxon>
        <taxon>Pleocyemata</taxon>
        <taxon>Brachyura</taxon>
        <taxon>Eubrachyura</taxon>
        <taxon>Portunoidea</taxon>
        <taxon>Portunidae</taxon>
        <taxon>Portuninae</taxon>
        <taxon>Portunus</taxon>
    </lineage>
</organism>
<comment type="caution">
    <text evidence="1">The sequence shown here is derived from an EMBL/GenBank/DDBJ whole genome shotgun (WGS) entry which is preliminary data.</text>
</comment>
<reference evidence="1 2" key="1">
    <citation type="submission" date="2019-05" db="EMBL/GenBank/DDBJ databases">
        <title>Another draft genome of Portunus trituberculatus and its Hox gene families provides insights of decapod evolution.</title>
        <authorList>
            <person name="Jeong J.-H."/>
            <person name="Song I."/>
            <person name="Kim S."/>
            <person name="Choi T."/>
            <person name="Kim D."/>
            <person name="Ryu S."/>
            <person name="Kim W."/>
        </authorList>
    </citation>
    <scope>NUCLEOTIDE SEQUENCE [LARGE SCALE GENOMIC DNA]</scope>
    <source>
        <tissue evidence="1">Muscle</tissue>
    </source>
</reference>
<sequence length="100" mass="11402">MDHTNGSDSFLSNMEVLYPLLGATQLQLQNQNQSVVNEVHSYQNLVIHFPNGTNIKSMNLSSSGNIGTGNENNDKDSSSTRYVIHYEFSMLFYFHKIYYT</sequence>